<gene>
    <name evidence="1" type="ORF">PoB_001256800</name>
</gene>
<dbReference type="Proteomes" id="UP000735302">
    <property type="component" value="Unassembled WGS sequence"/>
</dbReference>
<reference evidence="1 2" key="1">
    <citation type="journal article" date="2021" name="Elife">
        <title>Chloroplast acquisition without the gene transfer in kleptoplastic sea slugs, Plakobranchus ocellatus.</title>
        <authorList>
            <person name="Maeda T."/>
            <person name="Takahashi S."/>
            <person name="Yoshida T."/>
            <person name="Shimamura S."/>
            <person name="Takaki Y."/>
            <person name="Nagai Y."/>
            <person name="Toyoda A."/>
            <person name="Suzuki Y."/>
            <person name="Arimoto A."/>
            <person name="Ishii H."/>
            <person name="Satoh N."/>
            <person name="Nishiyama T."/>
            <person name="Hasebe M."/>
            <person name="Maruyama T."/>
            <person name="Minagawa J."/>
            <person name="Obokata J."/>
            <person name="Shigenobu S."/>
        </authorList>
    </citation>
    <scope>NUCLEOTIDE SEQUENCE [LARGE SCALE GENOMIC DNA]</scope>
</reference>
<organism evidence="1 2">
    <name type="scientific">Plakobranchus ocellatus</name>
    <dbReference type="NCBI Taxonomy" id="259542"/>
    <lineage>
        <taxon>Eukaryota</taxon>
        <taxon>Metazoa</taxon>
        <taxon>Spiralia</taxon>
        <taxon>Lophotrochozoa</taxon>
        <taxon>Mollusca</taxon>
        <taxon>Gastropoda</taxon>
        <taxon>Heterobranchia</taxon>
        <taxon>Euthyneura</taxon>
        <taxon>Panpulmonata</taxon>
        <taxon>Sacoglossa</taxon>
        <taxon>Placobranchoidea</taxon>
        <taxon>Plakobranchidae</taxon>
        <taxon>Plakobranchus</taxon>
    </lineage>
</organism>
<sequence length="256" mass="28112">MVTHPKSPGQWSQACNSGNIIKTTNTSIVRLAGPEWATVFTVLVSPDILQRPLEAFGQPRFIEPTSPNIDVTKDLSLKISVLAKDFPFFGTFSPQISIGLQTQTHTHTHTHRCFRMYRKERIKPRNLQIQNTAHLRLSHSPIFEETFNNQPPLTVTVAAAAAVPVPNHKVTVNIQILLPPNYPQQNNHLPLTVVRTKSAAAAAAAAAVCHSRAPQVSQNASDSHGKACSAWSAPLVRAQDPYDLPCVFPVRTAENK</sequence>
<name>A0AAV3YV07_9GAST</name>
<dbReference type="AlphaFoldDB" id="A0AAV3YV07"/>
<protein>
    <submittedName>
        <fullName evidence="1">Uncharacterized protein</fullName>
    </submittedName>
</protein>
<evidence type="ECO:0000313" key="1">
    <source>
        <dbReference type="EMBL" id="GFN86062.1"/>
    </source>
</evidence>
<keyword evidence="2" id="KW-1185">Reference proteome</keyword>
<proteinExistence type="predicted"/>
<comment type="caution">
    <text evidence="1">The sequence shown here is derived from an EMBL/GenBank/DDBJ whole genome shotgun (WGS) entry which is preliminary data.</text>
</comment>
<dbReference type="EMBL" id="BLXT01001485">
    <property type="protein sequence ID" value="GFN86062.1"/>
    <property type="molecule type" value="Genomic_DNA"/>
</dbReference>
<accession>A0AAV3YV07</accession>
<evidence type="ECO:0000313" key="2">
    <source>
        <dbReference type="Proteomes" id="UP000735302"/>
    </source>
</evidence>